<evidence type="ECO:0000256" key="2">
    <source>
        <dbReference type="ARBA" id="ARBA00022448"/>
    </source>
</evidence>
<evidence type="ECO:0000313" key="11">
    <source>
        <dbReference type="Proteomes" id="UP000053477"/>
    </source>
</evidence>
<feature type="domain" description="Cation/H+ exchanger transmembrane" evidence="9">
    <location>
        <begin position="53"/>
        <end position="431"/>
    </location>
</feature>
<feature type="transmembrane region" description="Helical" evidence="8">
    <location>
        <begin position="131"/>
        <end position="154"/>
    </location>
</feature>
<feature type="transmembrane region" description="Helical" evidence="8">
    <location>
        <begin position="292"/>
        <end position="315"/>
    </location>
</feature>
<dbReference type="InterPro" id="IPR050794">
    <property type="entry name" value="CPA2_transporter"/>
</dbReference>
<feature type="transmembrane region" description="Helical" evidence="8">
    <location>
        <begin position="37"/>
        <end position="59"/>
    </location>
</feature>
<dbReference type="EMBL" id="KQ085884">
    <property type="protein sequence ID" value="KLO19943.1"/>
    <property type="molecule type" value="Genomic_DNA"/>
</dbReference>
<feature type="transmembrane region" description="Helical" evidence="8">
    <location>
        <begin position="166"/>
        <end position="187"/>
    </location>
</feature>
<feature type="transmembrane region" description="Helical" evidence="8">
    <location>
        <begin position="270"/>
        <end position="286"/>
    </location>
</feature>
<feature type="transmembrane region" description="Helical" evidence="8">
    <location>
        <begin position="199"/>
        <end position="223"/>
    </location>
</feature>
<evidence type="ECO:0000313" key="10">
    <source>
        <dbReference type="EMBL" id="KLO19943.1"/>
    </source>
</evidence>
<evidence type="ECO:0000256" key="7">
    <source>
        <dbReference type="SAM" id="MobiDB-lite"/>
    </source>
</evidence>
<comment type="subcellular location">
    <subcellularLocation>
        <location evidence="1">Membrane</location>
        <topology evidence="1">Multi-pass membrane protein</topology>
    </subcellularLocation>
</comment>
<protein>
    <submittedName>
        <fullName evidence="10">Cation/H+ exchanger</fullName>
    </submittedName>
</protein>
<name>A0A0H2SE18_9AGAM</name>
<keyword evidence="3 8" id="KW-0812">Transmembrane</keyword>
<dbReference type="InterPro" id="IPR038770">
    <property type="entry name" value="Na+/solute_symporter_sf"/>
</dbReference>
<feature type="transmembrane region" description="Helical" evidence="8">
    <location>
        <begin position="229"/>
        <end position="249"/>
    </location>
</feature>
<dbReference type="GO" id="GO:0015297">
    <property type="term" value="F:antiporter activity"/>
    <property type="evidence" value="ECO:0007669"/>
    <property type="project" value="InterPro"/>
</dbReference>
<evidence type="ECO:0000259" key="9">
    <source>
        <dbReference type="Pfam" id="PF00999"/>
    </source>
</evidence>
<proteinExistence type="predicted"/>
<keyword evidence="11" id="KW-1185">Reference proteome</keyword>
<sequence length="927" mass="99384">MGALTDGVVHLASREAAEQGGIISGDNPTAYNASDPLRLWVIQVGIIVVFTQLIAAFFRKIRQPRVIAEVIGGVLLGPSVMGRIPNFTFRIFPKSSIPIFTLTANVGLVFFLFLVGLEIDLRVIRRNARSAFLISAVGLIIPLAMGAVLALPLYDQFVDESVKKGYFILFVAVAIGITAFPVLCRILSELRLLETTVGVVTLSAGVGNDIVGWILLALAVALVNASTGLTALYVLLSALAYILVLMFPIRMAYRWLARRTGSLESGQPTTLVMAVTLLLVLVSALFTDIIGIHAIFGGFLAGLIIPHENGFAIAIVEKLEDIISLIFLPLYFVLSGLNTNLGLLNNGVTWGYTILICVFAFVGKFSGCFVTAKLCGFTFRESGAIGTLMSCKGLVELIVLNVGLSAGILDERTFSMFVLHAIVLTFMTTPLTLLWYPSRLHVRSTDIKSSELDVPVLEGTSTLPGSSDDSMKHKFSLILNRVEHLPAAMVLAQLLQRPSRGTTAFHPLTLTGTEGSSEKEKEAISSPPPAYSPVSVSALRLIELTERTSAVLKSQEANALVTADPLLAVFRTFGNLNRVPVSSALSVIPEEEFAERVVSFAEEQRSQMVIVPWSYSGGGNIKDGSAAVHPDSMSPIMSALHNPFDSLFGGANNNKAAQTAGASGSSVLSFQYSNFIRKVFLSSPADVALFVDRGHHLEGLNTSNFTSGEYHIFLPFFGGPDDRLALNFVMQLCTNPAISATVVRVRKVDGGDEGLSRPTTVDQEKIIAAAANFTISGTAVGADTIYARDTQTQLASDTADNISWARYSSPASQSLPDVFQEALNRIHFRELDSSAPLHAILEHSLPASLGEVTRGKSVIVLVGRGRRLANESHKQELKTILVEHGFTGAGAELSKTLGDVGAAFVAGTKHTNLLVVQAAVSKDESRV</sequence>
<keyword evidence="2" id="KW-0813">Transport</keyword>
<feature type="region of interest" description="Disordered" evidence="7">
    <location>
        <begin position="509"/>
        <end position="529"/>
    </location>
</feature>
<dbReference type="PANTHER" id="PTHR32468">
    <property type="entry name" value="CATION/H + ANTIPORTER"/>
    <property type="match status" value="1"/>
</dbReference>
<gene>
    <name evidence="10" type="ORF">SCHPADRAFT_924216</name>
</gene>
<dbReference type="GO" id="GO:1902600">
    <property type="term" value="P:proton transmembrane transport"/>
    <property type="evidence" value="ECO:0007669"/>
    <property type="project" value="InterPro"/>
</dbReference>
<dbReference type="Proteomes" id="UP000053477">
    <property type="component" value="Unassembled WGS sequence"/>
</dbReference>
<feature type="transmembrane region" description="Helical" evidence="8">
    <location>
        <begin position="97"/>
        <end position="119"/>
    </location>
</feature>
<evidence type="ECO:0000256" key="3">
    <source>
        <dbReference type="ARBA" id="ARBA00022692"/>
    </source>
</evidence>
<feature type="transmembrane region" description="Helical" evidence="8">
    <location>
        <begin position="322"/>
        <end position="344"/>
    </location>
</feature>
<feature type="transmembrane region" description="Helical" evidence="8">
    <location>
        <begin position="350"/>
        <end position="372"/>
    </location>
</feature>
<keyword evidence="6 8" id="KW-0472">Membrane</keyword>
<evidence type="ECO:0000256" key="6">
    <source>
        <dbReference type="ARBA" id="ARBA00023136"/>
    </source>
</evidence>
<accession>A0A0H2SE18</accession>
<dbReference type="AlphaFoldDB" id="A0A0H2SE18"/>
<keyword evidence="5" id="KW-0406">Ion transport</keyword>
<dbReference type="Pfam" id="PF00999">
    <property type="entry name" value="Na_H_Exchanger"/>
    <property type="match status" value="1"/>
</dbReference>
<feature type="transmembrane region" description="Helical" evidence="8">
    <location>
        <begin position="414"/>
        <end position="436"/>
    </location>
</feature>
<dbReference type="OrthoDB" id="2687058at2759"/>
<dbReference type="Gene3D" id="1.20.1530.20">
    <property type="match status" value="1"/>
</dbReference>
<reference evidence="10 11" key="1">
    <citation type="submission" date="2015-04" db="EMBL/GenBank/DDBJ databases">
        <title>Complete genome sequence of Schizopora paradoxa KUC8140, a cosmopolitan wood degrader in East Asia.</title>
        <authorList>
            <consortium name="DOE Joint Genome Institute"/>
            <person name="Min B."/>
            <person name="Park H."/>
            <person name="Jang Y."/>
            <person name="Kim J.-J."/>
            <person name="Kim K.H."/>
            <person name="Pangilinan J."/>
            <person name="Lipzen A."/>
            <person name="Riley R."/>
            <person name="Grigoriev I.V."/>
            <person name="Spatafora J.W."/>
            <person name="Choi I.-G."/>
        </authorList>
    </citation>
    <scope>NUCLEOTIDE SEQUENCE [LARGE SCALE GENOMIC DNA]</scope>
    <source>
        <strain evidence="10 11">KUC8140</strain>
    </source>
</reference>
<evidence type="ECO:0000256" key="4">
    <source>
        <dbReference type="ARBA" id="ARBA00022989"/>
    </source>
</evidence>
<evidence type="ECO:0000256" key="8">
    <source>
        <dbReference type="SAM" id="Phobius"/>
    </source>
</evidence>
<feature type="transmembrane region" description="Helical" evidence="8">
    <location>
        <begin position="66"/>
        <end position="85"/>
    </location>
</feature>
<organism evidence="10 11">
    <name type="scientific">Schizopora paradoxa</name>
    <dbReference type="NCBI Taxonomy" id="27342"/>
    <lineage>
        <taxon>Eukaryota</taxon>
        <taxon>Fungi</taxon>
        <taxon>Dikarya</taxon>
        <taxon>Basidiomycota</taxon>
        <taxon>Agaricomycotina</taxon>
        <taxon>Agaricomycetes</taxon>
        <taxon>Hymenochaetales</taxon>
        <taxon>Schizoporaceae</taxon>
        <taxon>Schizopora</taxon>
    </lineage>
</organism>
<dbReference type="FunCoup" id="A0A0H2SE18">
    <property type="interactions" value="18"/>
</dbReference>
<dbReference type="STRING" id="27342.A0A0H2SE18"/>
<evidence type="ECO:0000256" key="5">
    <source>
        <dbReference type="ARBA" id="ARBA00023065"/>
    </source>
</evidence>
<dbReference type="InParanoid" id="A0A0H2SE18"/>
<dbReference type="PANTHER" id="PTHR32468:SF0">
    <property type="entry name" value="K(+)_H(+) ANTIPORTER 1"/>
    <property type="match status" value="1"/>
</dbReference>
<dbReference type="InterPro" id="IPR006153">
    <property type="entry name" value="Cation/H_exchanger_TM"/>
</dbReference>
<evidence type="ECO:0000256" key="1">
    <source>
        <dbReference type="ARBA" id="ARBA00004141"/>
    </source>
</evidence>
<keyword evidence="4 8" id="KW-1133">Transmembrane helix</keyword>
<dbReference type="GO" id="GO:0016020">
    <property type="term" value="C:membrane"/>
    <property type="evidence" value="ECO:0007669"/>
    <property type="project" value="UniProtKB-SubCell"/>
</dbReference>